<dbReference type="GO" id="GO:0070762">
    <property type="term" value="C:nuclear pore transmembrane ring"/>
    <property type="evidence" value="ECO:0007669"/>
    <property type="project" value="TreeGrafter"/>
</dbReference>
<dbReference type="InterPro" id="IPR056541">
    <property type="entry name" value="Ig-like_POM152"/>
</dbReference>
<sequence>MNGTPRLRSAFPSTPQSTSRTPNGAATSGGPNLGSPSPGASFGTEERPSSGPYIPLETLDAPSQRLYVFGFWTALLCWRLYDFYNLTVDDSESFWLFLKWIAFDGVFLFSLPSLRIPWLEWSTSTMVGIFLAHAALDIMLMFRIGIPFQAALIALSKLLYDRELALSEVNVKPADIIHNSSLILGRQIIHILPEGSALLDPIREPHCLGRDRASIALPIQINQTNPRLIELLRVDLETSAQEMITITSSQLKKMHKAASRAEPHLGVNDPRTMFYDVRRTGRYSLGKVIDESKLEVQTKYSEAIVVSCPEARILTAETDKCKGQLSNLTMQIDGTPPLRIKYQKVINGVEREASFQSVQPDDFSSPLIRQDTGSMVPVGHSNISWARSQRMLIPLNETLGHGGRWLYSLEEVQDALGNIVKYTVGDEQSGRNRPSKGHLSHSLTVHERPTLQFKNRDPLKIPKGYSTAMPLQYGSSATNKQPLGDFPHRLQYRFTPEDEILGNGDHSSSPLEVPVEINSLQQPISLRESGLYSLQSIETAYCAGEILEPASLILQNPPEPDLTINSEEIFDKCAQNPVGLAVDLDLTGSPPFTVKYTSQRKGARESFEAEEHVPSLRGQVTLKPPTAGHYIYTFTEVSDDVYVGYSLRHKNLVLEQHVKPAASASFINPQQSRRICIDQKANFDIRFKGESPWNLEYELVHGGRRTKHSINGIESDTYKIETEPLANGGQYTLTLASVTDNRRCKEFLEQHAKIDVRHQRPKVGFGYIEGHRDVKILQGKDVKLPIRLVGEAPWTVSWAEINKPEQAATQTIYSANDFISVRNPGTYELLAVNDQCPGVVDEEANRFNVQWVPRPQIKVAENSIQERLGDNRYVKTEVCEGDEDSLDLLFTGSPPFDVKYEEHQHPERRPKSLSNKELNGALGTASVRMDTSIAGNYEYRFSHPSDANYDRESKKADALVVSQHVNSRPSAAFASPGKTYSYCSSDAHTSGEELIPVKFSGAPPFYLEVEIKHHGLGKPSILPFPKIPSTSWDLRIPHTKLKSGHSALTIRSVRDARGCQRKFDTTPPHYARDPSASSSSRVQIAVFDAPSITPLESKTDFCVGEHLSFTLSGQQPFAVFYDFDGGARKASVPSNTFRRLAERPGTFAITSLQDASSSCKAPVALERRVHPLPSVRVSKGKETRTDIHEGGTAEILFEFGGTPPFEFTFIRSENVGKGGGGGKRPQILESTTLTSESYELRHPASEEGTYEVVAIRDAHCSYARPGAEIGTGKGQKLLKY</sequence>
<feature type="domain" description="Nucleoporin POM152 ninth Ig-like" evidence="6">
    <location>
        <begin position="1090"/>
        <end position="1165"/>
    </location>
</feature>
<dbReference type="Pfam" id="PF24097">
    <property type="entry name" value="TMD_POM152"/>
    <property type="match status" value="1"/>
</dbReference>
<feature type="compositionally biased region" description="Polar residues" evidence="1">
    <location>
        <begin position="11"/>
        <end position="26"/>
    </location>
</feature>
<protein>
    <recommendedName>
        <fullName evidence="9">Nucleoporin Pom152</fullName>
    </recommendedName>
</protein>
<feature type="domain" description="Nucleoporin POM152 Ig-like" evidence="4">
    <location>
        <begin position="760"/>
        <end position="845"/>
    </location>
</feature>
<dbReference type="EMBL" id="ML991845">
    <property type="protein sequence ID" value="KAF2230236.1"/>
    <property type="molecule type" value="Genomic_DNA"/>
</dbReference>
<organism evidence="7 8">
    <name type="scientific">Viridothelium virens</name>
    <name type="common">Speckled blister lichen</name>
    <name type="synonym">Trypethelium virens</name>
    <dbReference type="NCBI Taxonomy" id="1048519"/>
    <lineage>
        <taxon>Eukaryota</taxon>
        <taxon>Fungi</taxon>
        <taxon>Dikarya</taxon>
        <taxon>Ascomycota</taxon>
        <taxon>Pezizomycotina</taxon>
        <taxon>Dothideomycetes</taxon>
        <taxon>Dothideomycetes incertae sedis</taxon>
        <taxon>Trypetheliales</taxon>
        <taxon>Trypetheliaceae</taxon>
        <taxon>Viridothelium</taxon>
    </lineage>
</organism>
<gene>
    <name evidence="7" type="ORF">EV356DRAFT_580203</name>
</gene>
<dbReference type="InterPro" id="IPR037701">
    <property type="entry name" value="Pom152"/>
</dbReference>
<evidence type="ECO:0000256" key="1">
    <source>
        <dbReference type="SAM" id="MobiDB-lite"/>
    </source>
</evidence>
<feature type="domain" description="Nucleoporin POM152 first Ig-like" evidence="5">
    <location>
        <begin position="196"/>
        <end position="305"/>
    </location>
</feature>
<dbReference type="GO" id="GO:0017056">
    <property type="term" value="F:structural constituent of nuclear pore"/>
    <property type="evidence" value="ECO:0007669"/>
    <property type="project" value="InterPro"/>
</dbReference>
<evidence type="ECO:0000313" key="8">
    <source>
        <dbReference type="Proteomes" id="UP000800092"/>
    </source>
</evidence>
<keyword evidence="8" id="KW-1185">Reference proteome</keyword>
<evidence type="ECO:0008006" key="9">
    <source>
        <dbReference type="Google" id="ProtNLM"/>
    </source>
</evidence>
<name>A0A6A6GWS6_VIRVR</name>
<dbReference type="Pfam" id="PF23664">
    <property type="entry name" value="Ig_Pom152"/>
    <property type="match status" value="2"/>
</dbReference>
<dbReference type="GO" id="GO:0006606">
    <property type="term" value="P:protein import into nucleus"/>
    <property type="evidence" value="ECO:0007669"/>
    <property type="project" value="TreeGrafter"/>
</dbReference>
<dbReference type="InterPro" id="IPR056542">
    <property type="entry name" value="Ig-like_POM152_1st"/>
</dbReference>
<feature type="domain" description="Nucleoporin POM152 Ig-like" evidence="4">
    <location>
        <begin position="448"/>
        <end position="551"/>
    </location>
</feature>
<feature type="domain" description="Nucleoporin POM152 N-terminal transmembrane" evidence="3">
    <location>
        <begin position="60"/>
        <end position="144"/>
    </location>
</feature>
<dbReference type="PANTHER" id="PTHR28206">
    <property type="entry name" value="NUCLEOPORIN POM152"/>
    <property type="match status" value="1"/>
</dbReference>
<dbReference type="InterPro" id="IPR056544">
    <property type="entry name" value="Ig_POM152"/>
</dbReference>
<evidence type="ECO:0000259" key="4">
    <source>
        <dbReference type="Pfam" id="PF24312"/>
    </source>
</evidence>
<dbReference type="AlphaFoldDB" id="A0A6A6GWS6"/>
<proteinExistence type="predicted"/>
<feature type="domain" description="Nucleoporin POM152 immunoglobulin-like" evidence="2">
    <location>
        <begin position="556"/>
        <end position="660"/>
    </location>
</feature>
<accession>A0A6A6GWS6</accession>
<dbReference type="InterPro" id="IPR056543">
    <property type="entry name" value="Ig-like_POM152_9th"/>
</dbReference>
<dbReference type="Pfam" id="PF24519">
    <property type="entry name" value="Ig-like_Pom152_1"/>
    <property type="match status" value="1"/>
</dbReference>
<evidence type="ECO:0000259" key="6">
    <source>
        <dbReference type="Pfam" id="PF24527"/>
    </source>
</evidence>
<dbReference type="Pfam" id="PF24527">
    <property type="entry name" value="Ig-like_Pom152_9"/>
    <property type="match status" value="1"/>
</dbReference>
<feature type="region of interest" description="Disordered" evidence="1">
    <location>
        <begin position="1"/>
        <end position="49"/>
    </location>
</feature>
<dbReference type="Proteomes" id="UP000800092">
    <property type="component" value="Unassembled WGS sequence"/>
</dbReference>
<feature type="compositionally biased region" description="Low complexity" evidence="1">
    <location>
        <begin position="28"/>
        <end position="41"/>
    </location>
</feature>
<evidence type="ECO:0000313" key="7">
    <source>
        <dbReference type="EMBL" id="KAF2230236.1"/>
    </source>
</evidence>
<feature type="domain" description="Nucleoporin POM152 immunoglobulin-like" evidence="2">
    <location>
        <begin position="877"/>
        <end position="966"/>
    </location>
</feature>
<dbReference type="GO" id="GO:0006999">
    <property type="term" value="P:nuclear pore organization"/>
    <property type="evidence" value="ECO:0007669"/>
    <property type="project" value="TreeGrafter"/>
</dbReference>
<dbReference type="InterPro" id="IPR056540">
    <property type="entry name" value="TMD_POM152"/>
</dbReference>
<evidence type="ECO:0000259" key="5">
    <source>
        <dbReference type="Pfam" id="PF24519"/>
    </source>
</evidence>
<reference evidence="7" key="1">
    <citation type="journal article" date="2020" name="Stud. Mycol.">
        <title>101 Dothideomycetes genomes: a test case for predicting lifestyles and emergence of pathogens.</title>
        <authorList>
            <person name="Haridas S."/>
            <person name="Albert R."/>
            <person name="Binder M."/>
            <person name="Bloem J."/>
            <person name="Labutti K."/>
            <person name="Salamov A."/>
            <person name="Andreopoulos B."/>
            <person name="Baker S."/>
            <person name="Barry K."/>
            <person name="Bills G."/>
            <person name="Bluhm B."/>
            <person name="Cannon C."/>
            <person name="Castanera R."/>
            <person name="Culley D."/>
            <person name="Daum C."/>
            <person name="Ezra D."/>
            <person name="Gonzalez J."/>
            <person name="Henrissat B."/>
            <person name="Kuo A."/>
            <person name="Liang C."/>
            <person name="Lipzen A."/>
            <person name="Lutzoni F."/>
            <person name="Magnuson J."/>
            <person name="Mondo S."/>
            <person name="Nolan M."/>
            <person name="Ohm R."/>
            <person name="Pangilinan J."/>
            <person name="Park H.-J."/>
            <person name="Ramirez L."/>
            <person name="Alfaro M."/>
            <person name="Sun H."/>
            <person name="Tritt A."/>
            <person name="Yoshinaga Y."/>
            <person name="Zwiers L.-H."/>
            <person name="Turgeon B."/>
            <person name="Goodwin S."/>
            <person name="Spatafora J."/>
            <person name="Crous P."/>
            <person name="Grigoriev I."/>
        </authorList>
    </citation>
    <scope>NUCLEOTIDE SEQUENCE</scope>
    <source>
        <strain evidence="7">Tuck. ex Michener</strain>
    </source>
</reference>
<dbReference type="PANTHER" id="PTHR28206:SF1">
    <property type="entry name" value="NUCLEOPORIN POM152"/>
    <property type="match status" value="1"/>
</dbReference>
<dbReference type="Pfam" id="PF24312">
    <property type="entry name" value="Ig-like_POM152"/>
    <property type="match status" value="2"/>
</dbReference>
<evidence type="ECO:0000259" key="3">
    <source>
        <dbReference type="Pfam" id="PF24097"/>
    </source>
</evidence>
<dbReference type="OrthoDB" id="5529162at2759"/>
<evidence type="ECO:0000259" key="2">
    <source>
        <dbReference type="Pfam" id="PF23664"/>
    </source>
</evidence>